<evidence type="ECO:0000256" key="9">
    <source>
        <dbReference type="ARBA" id="ARBA00031935"/>
    </source>
</evidence>
<feature type="transmembrane region" description="Helical" evidence="12">
    <location>
        <begin position="1680"/>
        <end position="1706"/>
    </location>
</feature>
<organism evidence="14">
    <name type="scientific">Cyberlindnera fabianii</name>
    <name type="common">Yeast</name>
    <name type="synonym">Hansenula fabianii</name>
    <dbReference type="NCBI Taxonomy" id="36022"/>
    <lineage>
        <taxon>Eukaryota</taxon>
        <taxon>Fungi</taxon>
        <taxon>Dikarya</taxon>
        <taxon>Ascomycota</taxon>
        <taxon>Saccharomycotina</taxon>
        <taxon>Saccharomycetes</taxon>
        <taxon>Phaffomycetales</taxon>
        <taxon>Phaffomycetaceae</taxon>
        <taxon>Cyberlindnera</taxon>
    </lineage>
</organism>
<dbReference type="InterPro" id="IPR056261">
    <property type="entry name" value="FKS1-like_dom2"/>
</dbReference>
<comment type="catalytic activity">
    <reaction evidence="10">
        <text>[(1-&gt;3)-beta-D-glucosyl](n) + UDP-alpha-D-glucose = [(1-&gt;3)-beta-D-glucosyl](n+1) + UDP + H(+)</text>
        <dbReference type="Rhea" id="RHEA:21476"/>
        <dbReference type="Rhea" id="RHEA-COMP:11146"/>
        <dbReference type="Rhea" id="RHEA-COMP:14303"/>
        <dbReference type="ChEBI" id="CHEBI:15378"/>
        <dbReference type="ChEBI" id="CHEBI:37671"/>
        <dbReference type="ChEBI" id="CHEBI:58223"/>
        <dbReference type="ChEBI" id="CHEBI:58885"/>
        <dbReference type="EC" id="2.4.1.34"/>
    </reaction>
</comment>
<evidence type="ECO:0000313" key="14">
    <source>
        <dbReference type="EMBL" id="CDR42478.1"/>
    </source>
</evidence>
<feature type="transmembrane region" description="Helical" evidence="12">
    <location>
        <begin position="1571"/>
        <end position="1593"/>
    </location>
</feature>
<feature type="transmembrane region" description="Helical" evidence="12">
    <location>
        <begin position="1613"/>
        <end position="1635"/>
    </location>
</feature>
<feature type="transmembrane region" description="Helical" evidence="12">
    <location>
        <begin position="1755"/>
        <end position="1775"/>
    </location>
</feature>
<gene>
    <name evidence="14" type="ORF">CYFA0S_09e04456g</name>
</gene>
<dbReference type="VEuPathDB" id="FungiDB:BON22_2748"/>
<dbReference type="EMBL" id="LK052894">
    <property type="protein sequence ID" value="CDR42478.1"/>
    <property type="molecule type" value="Genomic_DNA"/>
</dbReference>
<keyword evidence="7 12" id="KW-1133">Transmembrane helix</keyword>
<dbReference type="GO" id="GO:0000148">
    <property type="term" value="C:1,3-beta-D-glucan synthase complex"/>
    <property type="evidence" value="ECO:0007669"/>
    <property type="project" value="InterPro"/>
</dbReference>
<comment type="similarity">
    <text evidence="2">Belongs to the glycosyltransferase 48 family.</text>
</comment>
<dbReference type="PANTHER" id="PTHR12741">
    <property type="entry name" value="LYST-INTERACTING PROTEIN LIP5 DOPAMINE RESPONSIVE PROTEIN DRG-1"/>
    <property type="match status" value="1"/>
</dbReference>
<feature type="transmembrane region" description="Helical" evidence="12">
    <location>
        <begin position="447"/>
        <end position="470"/>
    </location>
</feature>
<feature type="transmembrane region" description="Helical" evidence="12">
    <location>
        <begin position="477"/>
        <end position="497"/>
    </location>
</feature>
<evidence type="ECO:0000256" key="8">
    <source>
        <dbReference type="ARBA" id="ARBA00023136"/>
    </source>
</evidence>
<dbReference type="GO" id="GO:0005886">
    <property type="term" value="C:plasma membrane"/>
    <property type="evidence" value="ECO:0007669"/>
    <property type="project" value="TreeGrafter"/>
</dbReference>
<evidence type="ECO:0000256" key="6">
    <source>
        <dbReference type="ARBA" id="ARBA00022692"/>
    </source>
</evidence>
<evidence type="ECO:0000256" key="7">
    <source>
        <dbReference type="ARBA" id="ARBA00022989"/>
    </source>
</evidence>
<feature type="transmembrane region" description="Helical" evidence="12">
    <location>
        <begin position="1321"/>
        <end position="1340"/>
    </location>
</feature>
<dbReference type="GO" id="GO:0006075">
    <property type="term" value="P:(1-&gt;3)-beta-D-glucan biosynthetic process"/>
    <property type="evidence" value="ECO:0007669"/>
    <property type="project" value="InterPro"/>
</dbReference>
<dbReference type="GO" id="GO:0003843">
    <property type="term" value="F:1,3-beta-D-glucan synthase activity"/>
    <property type="evidence" value="ECO:0007669"/>
    <property type="project" value="UniProtKB-EC"/>
</dbReference>
<evidence type="ECO:0000259" key="13">
    <source>
        <dbReference type="SMART" id="SM01205"/>
    </source>
</evidence>
<evidence type="ECO:0000256" key="1">
    <source>
        <dbReference type="ARBA" id="ARBA00004141"/>
    </source>
</evidence>
<name>A0A061AXV3_CYBFA</name>
<accession>A0A061AXV3</accession>
<evidence type="ECO:0000256" key="2">
    <source>
        <dbReference type="ARBA" id="ARBA00009040"/>
    </source>
</evidence>
<dbReference type="Pfam" id="PF02364">
    <property type="entry name" value="Glucan_synthase"/>
    <property type="match status" value="1"/>
</dbReference>
<keyword evidence="6 12" id="KW-0812">Transmembrane</keyword>
<dbReference type="OrthoDB" id="1880850at2759"/>
<feature type="transmembrane region" description="Helical" evidence="12">
    <location>
        <begin position="611"/>
        <end position="636"/>
    </location>
</feature>
<dbReference type="EC" id="2.4.1.34" evidence="3"/>
<keyword evidence="5" id="KW-0808">Transferase</keyword>
<dbReference type="SMART" id="SM01205">
    <property type="entry name" value="FKS1_dom1"/>
    <property type="match status" value="1"/>
</dbReference>
<feature type="transmembrane region" description="Helical" evidence="12">
    <location>
        <begin position="1812"/>
        <end position="1836"/>
    </location>
</feature>
<dbReference type="Pfam" id="PF14288">
    <property type="entry name" value="FKS1_dom1"/>
    <property type="match status" value="1"/>
</dbReference>
<sequence length="1891" mass="218393">MKLLHTPAEANIYQEDHRYQNWSSSVQSVLSIQQIREIFGDLKFVFGFQELSVKNIFDHLMVQLDSRASRMPTDAALVSLHASYIGGDDSNYKKWYFAAQLDLDEEVGFANMKLQGEAYKRNKKIAKKRNIDIKAAQNRAVEQDMYFEANIVDIGSKYDGVDKSALHSIADKKWRVRMNSMSHREYVQDLALYLLIWGEASQVRFLPECLCFVFKCARDYYRNLLKTRLMRGAQQLPVPPDEVGGARRNDPSMVEAKEDGAVEGLFLDDIVTPLYRFLRAQVYDVTPSGKLMKKEVDHKLIIGYDDVNQLFWYPEGIERITILPGNQRLVDVPLVERYKCLAHANWEKAFFKTYKESRTWFHVATNFNRIWIIHFASYWLFTTFNSPTLYTKDYDQRWDNPPLQQVRLTVIALVGFLCTVIQIVATISEWTFIPRHWPGSPQLLKRLFWLCIIGFLNFAPTVFILGFFGLETHSNTAVWVAWVQFAFALLTCVYFSFCPLSKLFAFGERKGKKKRYASSEIFTASFPQLTGRSYWFSVLLWWVIFIAKYLESYFFLTLSIRDPIRVLSIMSMDRCVGDVWLGTFLCRHQAHLTLGLIYLTELVLFFLDTYLWYIICNCFFSMGLSFALGISIMTPWKNIFSRLPKRIYTKIIASSDMEIKYKPKILVSQVWNAIIISMYREHLLPVDMVQKLLYHQAPAENDGARKSTLKSPNFFIAHDDATFKSSEFFPPKSEAQRRVSFFAQSLSTPMPEPMSVDAMPAFTVLIPHYKEKILLSLREIIKENSVDSRVSLLEYLKHLFPSEWECFVADTRQMAENDGTLKKDPVKFDTTRKISAVSSTYTATASEREDDQLDTLPRDVASGDSAMSVGSMIPEPFEKSQETLDFEADVMQFRKGKRRWFVRKPNKRDPPSTPTPLPVGSHEPNTKSVVQLPDEKARLKSYQDLPFSCIGFKDTNEEYVLRTRIWASLRSQTLYRTASGFMNYVRALKLLFRIENPDIVLYHLDNNWALEQDLHAMSTRKFRMVVSMQRLQDFNLDERLDYLFLLRAFPEICVAYISKEMNGDGEPVYYSCLVDGYCKFDNDWNRIPIYKIRLSGNPILGDGKSDNQNHLLIFYRGEYIQVVDSNQDNYLEECMKIRSVLSEFEELDVPPHSPYSPTASLNTSAPVAIVGAREYIFSENIGVLGDVAAGKEQTFGTLFARTLAEIGGKLHYGHPDFLNAIFMTTRGGISKAQRRLHLNEDIFAGMNAMVRGGRIKHCDYYQCGKGRDLGFTSILNFTSKIGSGMGEQLLSREYYYLGTQLPLDRFLSFYYAHPGFHINNLFITLSVQLFMIVLVNLGALKSETIICQYNKDVPYTDLQEPLGCYMIQPVLNWVTIFIFSVFLVFFIAFVPLIIQELTERGLWKALSRFAHHILSLSPFFEVFVCQIYSKSLIVDVMFGDAQYIASGRGFAMHRLPFLELYSTFTLQSIYTGARLFLLLLFSSITIWQPALLWFWISLVSMCFAPFMFNPHQFSFQDFFIDYRHFIHWLSRGHVSTHERSWSTYAKRRRGRITGYQRNNSIGTRKARRRDIYLSELVIPTIATMFLLSAYSFVNSQNGVKEVPATNSLLRLVVLVLLPLIADMAIILLIGFFAFVTGQVLPIQRTQLSKGAFLATVAHTLAVLVHLMWFELVWLLEGFSFQRAIVCLICVISINEIMFSFITMFLLGREPVSTSTSNLWWTGLWFWEVTLEDGNHDVPLNVFREFPCKVMEMSQFAMDFTLGHLILFVQLPFALFPLTDRFHTLVLFWMTPNSHGARRPLRMSQRKRRRKQCMRYLVLFSLVFACFTVLLAVPLVMLRQIPDVSSTYVNEYVVFEGLIQPSGQWNNDTGVNATLFANITKGTMPVFKTNAW</sequence>
<dbReference type="InterPro" id="IPR026899">
    <property type="entry name" value="FKS1-like_dom1"/>
</dbReference>
<feature type="domain" description="1,3-beta-glucan synthase component FKS1-like" evidence="13">
    <location>
        <begin position="184"/>
        <end position="325"/>
    </location>
</feature>
<evidence type="ECO:0000256" key="11">
    <source>
        <dbReference type="SAM" id="MobiDB-lite"/>
    </source>
</evidence>
<keyword evidence="4" id="KW-0328">Glycosyltransferase</keyword>
<dbReference type="PANTHER" id="PTHR12741:SF48">
    <property type="entry name" value="1,3-BETA-GLUCAN SYNTHASE COMPONENT FKS1-RELATED"/>
    <property type="match status" value="1"/>
</dbReference>
<dbReference type="GO" id="GO:0051278">
    <property type="term" value="P:fungal-type cell wall polysaccharide biosynthetic process"/>
    <property type="evidence" value="ECO:0007669"/>
    <property type="project" value="TreeGrafter"/>
</dbReference>
<dbReference type="Pfam" id="PF23605">
    <property type="entry name" value="FKS1_dom2"/>
    <property type="match status" value="1"/>
</dbReference>
<dbReference type="InterPro" id="IPR003440">
    <property type="entry name" value="Glyco_trans_48_dom"/>
</dbReference>
<reference evidence="14" key="1">
    <citation type="journal article" date="2014" name="Genome Announc.">
        <title>Genome sequence of the yeast Cyberlindnera fabianii (Hansenula fabianii).</title>
        <authorList>
            <person name="Freel K.C."/>
            <person name="Sarilar V."/>
            <person name="Neuveglise C."/>
            <person name="Devillers H."/>
            <person name="Friedrich A."/>
            <person name="Schacherer J."/>
        </authorList>
    </citation>
    <scope>NUCLEOTIDE SEQUENCE</scope>
    <source>
        <strain evidence="14">YJS4271</strain>
    </source>
</reference>
<evidence type="ECO:0000256" key="3">
    <source>
        <dbReference type="ARBA" id="ARBA00012589"/>
    </source>
</evidence>
<feature type="transmembrane region" description="Helical" evidence="12">
    <location>
        <begin position="534"/>
        <end position="558"/>
    </location>
</feature>
<evidence type="ECO:0000256" key="10">
    <source>
        <dbReference type="ARBA" id="ARBA00047777"/>
    </source>
</evidence>
<keyword evidence="8 12" id="KW-0472">Membrane</keyword>
<dbReference type="PhylomeDB" id="A0A061AXV3"/>
<evidence type="ECO:0000256" key="4">
    <source>
        <dbReference type="ARBA" id="ARBA00022676"/>
    </source>
</evidence>
<evidence type="ECO:0000256" key="5">
    <source>
        <dbReference type="ARBA" id="ARBA00022679"/>
    </source>
</evidence>
<comment type="subcellular location">
    <subcellularLocation>
        <location evidence="1">Membrane</location>
        <topology evidence="1">Multi-pass membrane protein</topology>
    </subcellularLocation>
</comment>
<feature type="transmembrane region" description="Helical" evidence="12">
    <location>
        <begin position="1370"/>
        <end position="1394"/>
    </location>
</feature>
<proteinExistence type="inferred from homology"/>
<feature type="transmembrane region" description="Helical" evidence="12">
    <location>
        <begin position="1647"/>
        <end position="1668"/>
    </location>
</feature>
<feature type="region of interest" description="Disordered" evidence="11">
    <location>
        <begin position="902"/>
        <end position="927"/>
    </location>
</feature>
<evidence type="ECO:0000256" key="12">
    <source>
        <dbReference type="SAM" id="Phobius"/>
    </source>
</evidence>
<protein>
    <recommendedName>
        <fullName evidence="3">1,3-beta-glucan synthase</fullName>
        <ecNumber evidence="3">2.4.1.34</ecNumber>
    </recommendedName>
    <alternativeName>
        <fullName evidence="9">1,3-beta-D-glucan-UDP glucosyltransferase</fullName>
    </alternativeName>
</protein>
<feature type="transmembrane region" description="Helical" evidence="12">
    <location>
        <begin position="406"/>
        <end position="427"/>
    </location>
</feature>